<dbReference type="FunFam" id="1.25.10.10:FF:000362">
    <property type="entry name" value="Importin 11, putative"/>
    <property type="match status" value="1"/>
</dbReference>
<dbReference type="GO" id="GO:0006606">
    <property type="term" value="P:protein import into nucleus"/>
    <property type="evidence" value="ECO:0007669"/>
    <property type="project" value="TreeGrafter"/>
</dbReference>
<feature type="domain" description="Importin N-terminal" evidence="6">
    <location>
        <begin position="32"/>
        <end position="104"/>
    </location>
</feature>
<keyword evidence="4" id="KW-0539">Nucleus</keyword>
<dbReference type="Pfam" id="PF03810">
    <property type="entry name" value="IBN_N"/>
    <property type="match status" value="1"/>
</dbReference>
<dbReference type="AlphaFoldDB" id="U4LFY5"/>
<protein>
    <submittedName>
        <fullName evidence="7">Similar to Importin beta-like protein kap113 acc. no. O94545</fullName>
    </submittedName>
</protein>
<accession>U4LFY5</accession>
<dbReference type="GO" id="GO:0005635">
    <property type="term" value="C:nuclear envelope"/>
    <property type="evidence" value="ECO:0007669"/>
    <property type="project" value="TreeGrafter"/>
</dbReference>
<dbReference type="SMART" id="SM00913">
    <property type="entry name" value="IBN_N"/>
    <property type="match status" value="1"/>
</dbReference>
<gene>
    <name evidence="7" type="ORF">PCON_09845</name>
</gene>
<dbReference type="SUPFAM" id="SSF48371">
    <property type="entry name" value="ARM repeat"/>
    <property type="match status" value="1"/>
</dbReference>
<name>U4LFY5_PYROM</name>
<dbReference type="InterPro" id="IPR016024">
    <property type="entry name" value="ARM-type_fold"/>
</dbReference>
<evidence type="ECO:0000259" key="6">
    <source>
        <dbReference type="PROSITE" id="PS50166"/>
    </source>
</evidence>
<evidence type="ECO:0000256" key="5">
    <source>
        <dbReference type="SAM" id="MobiDB-lite"/>
    </source>
</evidence>
<keyword evidence="8" id="KW-1185">Reference proteome</keyword>
<dbReference type="EMBL" id="HF935526">
    <property type="protein sequence ID" value="CCX31029.1"/>
    <property type="molecule type" value="Genomic_DNA"/>
</dbReference>
<dbReference type="InterPro" id="IPR001494">
    <property type="entry name" value="Importin-beta_N"/>
</dbReference>
<dbReference type="PANTHER" id="PTHR10997">
    <property type="entry name" value="IMPORTIN-7, 8, 11"/>
    <property type="match status" value="1"/>
</dbReference>
<evidence type="ECO:0000256" key="3">
    <source>
        <dbReference type="ARBA" id="ARBA00022448"/>
    </source>
</evidence>
<proteinExistence type="inferred from homology"/>
<dbReference type="GO" id="GO:0005829">
    <property type="term" value="C:cytosol"/>
    <property type="evidence" value="ECO:0007669"/>
    <property type="project" value="TreeGrafter"/>
</dbReference>
<evidence type="ECO:0000256" key="1">
    <source>
        <dbReference type="ARBA" id="ARBA00004123"/>
    </source>
</evidence>
<dbReference type="eggNOG" id="KOG1993">
    <property type="taxonomic scope" value="Eukaryota"/>
</dbReference>
<sequence length="1046" mass="119670">MSNSQTVPLNHQYLLEALHAATQTNQELVQRATSQLKAWEKEPGYWVLLQDAFCDRQLPVELRWMAIITLKQGVDKYWRKTATNSIDKAQKAVIRDRLLTSSVDEPQPQLAVQNAVIIGKVARLDYPLEWPKVFTDITAIIRAGSDATASGQGDDANTLRLTRSLSMLLHVVKELATGRLSRTKSNLQSITPEMLKVLGDVYLRHVQVWQGLLGENPVPVERVQLTMAISLSALKIMRRLIVAGYEFPNRATEVNQAWLLLGEHIWSFFGAEKEIIADVETNKLLRKHVVNIGKIFLDVITHHQAAFALLPGTLGLMVKYWEVIVAHGEDLALQNQGTIQAINGVNGGQMPQDNEEVTERRKFHEKISLQGMLLFRGCLKMIFNPTATFKYRHKTEKEEIKHATTIFKEQLFTNHTVRWCMEVLVTKYFTLRPSDIEEWREDPESWNEQWENAVESYEFLIRPCAEKLFNDLVVNYKEILTKPLMDVFSTISTAATDEILMRDAIYTAIGLAAGVLFQDLDFDKFIHETLVNEIQVTSPGYYIIRRRVSIIIGQWVSVKISADSRTTLYKIFQHLLNRDDPMNDLVVRLTAAQNMKRCVDEWDFRLDAFLPYVDDMFQKIMSLINEAEQTETRMGLLDVIGVIVDRLEHRVAPYAEQIVQILPPLWEQTGDEHLFKQAILSILTKLVGAMKDKSVQYHHLVIPLIRYSVEPGSGMQVYLLDDALELWEATIRATPAPASPDLLSLFPYLLDCLELASMTLRRSLEIIDSYVLLAPREIIENYRTALFKSFSNLLGTIKPEACGVITHVVEVLIRAAQAFGSDQALQIVGIELVNTGFLPKIMQVLRESWEANQTTGPNRKHPPHTVMVSDFFSLVSRIVTSNTQWWIGLVGMMADGDTEGYMRWLLEEWFNHFSNMGHPSQRKLNAFALTKLLESNQPWILERLQDLMVVWTDVVVELSEQQGETGDSLVYQPHEDDYPENETPERTRRNELMMSDPVHSVDIRDLIKHHLQKAEQENGGTDLFRENWVSNVDKDVMEQFMKLGLV</sequence>
<reference evidence="7 8" key="1">
    <citation type="journal article" date="2013" name="PLoS Genet.">
        <title>The genome and development-dependent transcriptomes of Pyronema confluens: a window into fungal evolution.</title>
        <authorList>
            <person name="Traeger S."/>
            <person name="Altegoer F."/>
            <person name="Freitag M."/>
            <person name="Gabaldon T."/>
            <person name="Kempken F."/>
            <person name="Kumar A."/>
            <person name="Marcet-Houben M."/>
            <person name="Poggeler S."/>
            <person name="Stajich J.E."/>
            <person name="Nowrousian M."/>
        </authorList>
    </citation>
    <scope>NUCLEOTIDE SEQUENCE [LARGE SCALE GENOMIC DNA]</scope>
    <source>
        <strain evidence="8">CBS 100304</strain>
        <tissue evidence="7">Vegetative mycelium</tissue>
    </source>
</reference>
<dbReference type="Pfam" id="PF25758">
    <property type="entry name" value="TPR_IPO11"/>
    <property type="match status" value="1"/>
</dbReference>
<evidence type="ECO:0000256" key="2">
    <source>
        <dbReference type="ARBA" id="ARBA00007991"/>
    </source>
</evidence>
<dbReference type="STRING" id="1076935.U4LFY5"/>
<dbReference type="PANTHER" id="PTHR10997:SF7">
    <property type="entry name" value="IMPORTIN-11"/>
    <property type="match status" value="1"/>
</dbReference>
<comment type="similarity">
    <text evidence="2">Belongs to the importin beta family.</text>
</comment>
<feature type="region of interest" description="Disordered" evidence="5">
    <location>
        <begin position="965"/>
        <end position="985"/>
    </location>
</feature>
<dbReference type="Proteomes" id="UP000018144">
    <property type="component" value="Unassembled WGS sequence"/>
</dbReference>
<dbReference type="OrthoDB" id="361693at2759"/>
<dbReference type="GO" id="GO:0031267">
    <property type="term" value="F:small GTPase binding"/>
    <property type="evidence" value="ECO:0007669"/>
    <property type="project" value="InterPro"/>
</dbReference>
<dbReference type="InterPro" id="IPR011989">
    <property type="entry name" value="ARM-like"/>
</dbReference>
<dbReference type="OMA" id="SFHYVFH"/>
<dbReference type="PROSITE" id="PS50166">
    <property type="entry name" value="IMPORTIN_B_NT"/>
    <property type="match status" value="1"/>
</dbReference>
<dbReference type="Gene3D" id="1.25.10.10">
    <property type="entry name" value="Leucine-rich Repeat Variant"/>
    <property type="match status" value="1"/>
</dbReference>
<dbReference type="InterPro" id="IPR058669">
    <property type="entry name" value="TPR_IPO7/11-like"/>
</dbReference>
<keyword evidence="3" id="KW-0813">Transport</keyword>
<evidence type="ECO:0000313" key="8">
    <source>
        <dbReference type="Proteomes" id="UP000018144"/>
    </source>
</evidence>
<evidence type="ECO:0000256" key="4">
    <source>
        <dbReference type="ARBA" id="ARBA00023242"/>
    </source>
</evidence>
<organism evidence="7 8">
    <name type="scientific">Pyronema omphalodes (strain CBS 100304)</name>
    <name type="common">Pyronema confluens</name>
    <dbReference type="NCBI Taxonomy" id="1076935"/>
    <lineage>
        <taxon>Eukaryota</taxon>
        <taxon>Fungi</taxon>
        <taxon>Dikarya</taxon>
        <taxon>Ascomycota</taxon>
        <taxon>Pezizomycotina</taxon>
        <taxon>Pezizomycetes</taxon>
        <taxon>Pezizales</taxon>
        <taxon>Pyronemataceae</taxon>
        <taxon>Pyronema</taxon>
    </lineage>
</organism>
<evidence type="ECO:0000313" key="7">
    <source>
        <dbReference type="EMBL" id="CCX31029.1"/>
    </source>
</evidence>
<comment type="subcellular location">
    <subcellularLocation>
        <location evidence="1">Nucleus</location>
    </subcellularLocation>
</comment>